<organism evidence="5 6">
    <name type="scientific">Acanthamoeba castellanii (strain ATCC 30010 / Neff)</name>
    <dbReference type="NCBI Taxonomy" id="1257118"/>
    <lineage>
        <taxon>Eukaryota</taxon>
        <taxon>Amoebozoa</taxon>
        <taxon>Discosea</taxon>
        <taxon>Longamoebia</taxon>
        <taxon>Centramoebida</taxon>
        <taxon>Acanthamoebidae</taxon>
        <taxon>Acanthamoeba</taxon>
    </lineage>
</organism>
<name>L8H2U6_ACACF</name>
<dbReference type="Gene3D" id="1.10.238.10">
    <property type="entry name" value="EF-hand"/>
    <property type="match status" value="2"/>
</dbReference>
<dbReference type="GO" id="GO:0016460">
    <property type="term" value="C:myosin II complex"/>
    <property type="evidence" value="ECO:0007669"/>
    <property type="project" value="TreeGrafter"/>
</dbReference>
<dbReference type="EMBL" id="KB007933">
    <property type="protein sequence ID" value="ELR19530.1"/>
    <property type="molecule type" value="Genomic_DNA"/>
</dbReference>
<dbReference type="RefSeq" id="XP_004341616.1">
    <property type="nucleotide sequence ID" value="XM_004341568.1"/>
</dbReference>
<dbReference type="FunFam" id="1.10.238.10:FF:000178">
    <property type="entry name" value="Calmodulin-2 A"/>
    <property type="match status" value="1"/>
</dbReference>
<keyword evidence="6" id="KW-1185">Reference proteome</keyword>
<sequence>MATSVEGNSHHPTATGAQYPDPPGLVVPSDTIKEHFDQLDADHDGAITCDEFVQAFSQLFPGTTEEQARFFFRSIDLDRNGHIDFDEFTRFVDRQTHCGHGEGIGLEMKADSVRAIFNAFDADGNGTLDKTEVLNALRMWDQSVKITPEDINVMWPSFDTNRDGVIDFEEFSNLVLRQLRQDQASSMLYSD</sequence>
<evidence type="ECO:0000256" key="2">
    <source>
        <dbReference type="ARBA" id="ARBA00022837"/>
    </source>
</evidence>
<feature type="domain" description="EF-hand" evidence="4">
    <location>
        <begin position="108"/>
        <end position="143"/>
    </location>
</feature>
<dbReference type="InterPro" id="IPR011992">
    <property type="entry name" value="EF-hand-dom_pair"/>
</dbReference>
<feature type="compositionally biased region" description="Polar residues" evidence="3">
    <location>
        <begin position="1"/>
        <end position="16"/>
    </location>
</feature>
<dbReference type="Pfam" id="PF13499">
    <property type="entry name" value="EF-hand_7"/>
    <property type="match status" value="2"/>
</dbReference>
<dbReference type="STRING" id="1257118.L8H2U6"/>
<dbReference type="PANTHER" id="PTHR23048:SF0">
    <property type="entry name" value="CALMODULIN LIKE 3"/>
    <property type="match status" value="1"/>
</dbReference>
<dbReference type="GeneID" id="14920315"/>
<reference evidence="5 6" key="1">
    <citation type="journal article" date="2013" name="Genome Biol.">
        <title>Genome of Acanthamoeba castellanii highlights extensive lateral gene transfer and early evolution of tyrosine kinase signaling.</title>
        <authorList>
            <person name="Clarke M."/>
            <person name="Lohan A.J."/>
            <person name="Liu B."/>
            <person name="Lagkouvardos I."/>
            <person name="Roy S."/>
            <person name="Zafar N."/>
            <person name="Bertelli C."/>
            <person name="Schilde C."/>
            <person name="Kianianmomeni A."/>
            <person name="Burglin T.R."/>
            <person name="Frech C."/>
            <person name="Turcotte B."/>
            <person name="Kopec K.O."/>
            <person name="Synnott J.M."/>
            <person name="Choo C."/>
            <person name="Paponov I."/>
            <person name="Finkler A."/>
            <person name="Soon Heng Tan C."/>
            <person name="Hutchins A.P."/>
            <person name="Weinmeier T."/>
            <person name="Rattei T."/>
            <person name="Chu J.S."/>
            <person name="Gimenez G."/>
            <person name="Irimia M."/>
            <person name="Rigden D.J."/>
            <person name="Fitzpatrick D.A."/>
            <person name="Lorenzo-Morales J."/>
            <person name="Bateman A."/>
            <person name="Chiu C.H."/>
            <person name="Tang P."/>
            <person name="Hegemann P."/>
            <person name="Fromm H."/>
            <person name="Raoult D."/>
            <person name="Greub G."/>
            <person name="Miranda-Saavedra D."/>
            <person name="Chen N."/>
            <person name="Nash P."/>
            <person name="Ginger M.L."/>
            <person name="Horn M."/>
            <person name="Schaap P."/>
            <person name="Caler L."/>
            <person name="Loftus B."/>
        </authorList>
    </citation>
    <scope>NUCLEOTIDE SEQUENCE [LARGE SCALE GENOMIC DNA]</scope>
    <source>
        <strain evidence="5 6">Neff</strain>
    </source>
</reference>
<proteinExistence type="predicted"/>
<evidence type="ECO:0000313" key="6">
    <source>
        <dbReference type="Proteomes" id="UP000011083"/>
    </source>
</evidence>
<evidence type="ECO:0000256" key="1">
    <source>
        <dbReference type="ARBA" id="ARBA00022737"/>
    </source>
</evidence>
<dbReference type="PROSITE" id="PS00018">
    <property type="entry name" value="EF_HAND_1"/>
    <property type="match status" value="4"/>
</dbReference>
<dbReference type="CDD" id="cd00051">
    <property type="entry name" value="EFh"/>
    <property type="match status" value="1"/>
</dbReference>
<dbReference type="SMART" id="SM00054">
    <property type="entry name" value="EFh"/>
    <property type="match status" value="4"/>
</dbReference>
<dbReference type="VEuPathDB" id="AmoebaDB:ACA1_269720"/>
<dbReference type="KEGG" id="acan:ACA1_269720"/>
<evidence type="ECO:0000259" key="4">
    <source>
        <dbReference type="PROSITE" id="PS50222"/>
    </source>
</evidence>
<gene>
    <name evidence="5" type="ORF">ACA1_269720</name>
</gene>
<dbReference type="AlphaFoldDB" id="L8H2U6"/>
<evidence type="ECO:0000313" key="5">
    <source>
        <dbReference type="EMBL" id="ELR19530.1"/>
    </source>
</evidence>
<keyword evidence="2" id="KW-0106">Calcium</keyword>
<feature type="region of interest" description="Disordered" evidence="3">
    <location>
        <begin position="1"/>
        <end position="24"/>
    </location>
</feature>
<dbReference type="InterPro" id="IPR018247">
    <property type="entry name" value="EF_Hand_1_Ca_BS"/>
</dbReference>
<protein>
    <submittedName>
        <fullName evidence="5">EF hand domain containing protein</fullName>
    </submittedName>
</protein>
<accession>L8H2U6</accession>
<feature type="domain" description="EF-hand" evidence="4">
    <location>
        <begin position="63"/>
        <end position="98"/>
    </location>
</feature>
<keyword evidence="1" id="KW-0677">Repeat</keyword>
<feature type="domain" description="EF-hand" evidence="4">
    <location>
        <begin position="146"/>
        <end position="181"/>
    </location>
</feature>
<feature type="domain" description="EF-hand" evidence="4">
    <location>
        <begin position="27"/>
        <end position="62"/>
    </location>
</feature>
<dbReference type="OMA" id="EIDKMFI"/>
<dbReference type="InterPro" id="IPR050230">
    <property type="entry name" value="CALM/Myosin/TropC-like"/>
</dbReference>
<dbReference type="PANTHER" id="PTHR23048">
    <property type="entry name" value="MYOSIN LIGHT CHAIN 1, 3"/>
    <property type="match status" value="1"/>
</dbReference>
<evidence type="ECO:0000256" key="3">
    <source>
        <dbReference type="SAM" id="MobiDB-lite"/>
    </source>
</evidence>
<dbReference type="SUPFAM" id="SSF47473">
    <property type="entry name" value="EF-hand"/>
    <property type="match status" value="1"/>
</dbReference>
<dbReference type="PROSITE" id="PS50222">
    <property type="entry name" value="EF_HAND_2"/>
    <property type="match status" value="4"/>
</dbReference>
<dbReference type="OrthoDB" id="26525at2759"/>
<dbReference type="GO" id="GO:0005509">
    <property type="term" value="F:calcium ion binding"/>
    <property type="evidence" value="ECO:0007669"/>
    <property type="project" value="InterPro"/>
</dbReference>
<dbReference type="Proteomes" id="UP000011083">
    <property type="component" value="Unassembled WGS sequence"/>
</dbReference>
<dbReference type="InterPro" id="IPR002048">
    <property type="entry name" value="EF_hand_dom"/>
</dbReference>